<comment type="caution">
    <text evidence="9">The sequence shown here is derived from an EMBL/GenBank/DDBJ whole genome shotgun (WGS) entry which is preliminary data.</text>
</comment>
<evidence type="ECO:0000256" key="6">
    <source>
        <dbReference type="ARBA" id="ARBA00033409"/>
    </source>
</evidence>
<dbReference type="InterPro" id="IPR003717">
    <property type="entry name" value="RecO"/>
</dbReference>
<dbReference type="EMBL" id="LKHP01000008">
    <property type="protein sequence ID" value="KRQ86645.1"/>
    <property type="molecule type" value="Genomic_DNA"/>
</dbReference>
<comment type="similarity">
    <text evidence="1 7">Belongs to the RecO family.</text>
</comment>
<evidence type="ECO:0000256" key="2">
    <source>
        <dbReference type="ARBA" id="ARBA00021310"/>
    </source>
</evidence>
<dbReference type="Gene3D" id="2.40.50.140">
    <property type="entry name" value="Nucleic acid-binding proteins"/>
    <property type="match status" value="1"/>
</dbReference>
<dbReference type="RefSeq" id="WP_057978935.1">
    <property type="nucleotide sequence ID" value="NZ_LKHP01000008.1"/>
</dbReference>
<dbReference type="Gene3D" id="1.20.1440.120">
    <property type="entry name" value="Recombination protein O, C-terminal domain"/>
    <property type="match status" value="1"/>
</dbReference>
<keyword evidence="4 7" id="KW-0233">DNA recombination</keyword>
<protein>
    <recommendedName>
        <fullName evidence="2 7">DNA repair protein RecO</fullName>
    </recommendedName>
    <alternativeName>
        <fullName evidence="6 7">Recombination protein O</fullName>
    </alternativeName>
</protein>
<comment type="function">
    <text evidence="7">Involved in DNA repair and RecF pathway recombination.</text>
</comment>
<evidence type="ECO:0000313" key="9">
    <source>
        <dbReference type="EMBL" id="KRQ86645.1"/>
    </source>
</evidence>
<dbReference type="HAMAP" id="MF_00201">
    <property type="entry name" value="RecO"/>
    <property type="match status" value="1"/>
</dbReference>
<dbReference type="Pfam" id="PF11967">
    <property type="entry name" value="RecO_N"/>
    <property type="match status" value="1"/>
</dbReference>
<dbReference type="NCBIfam" id="TIGR00613">
    <property type="entry name" value="reco"/>
    <property type="match status" value="1"/>
</dbReference>
<accession>A0A0R3K142</accession>
<dbReference type="Pfam" id="PF02565">
    <property type="entry name" value="RecO_C"/>
    <property type="match status" value="1"/>
</dbReference>
<dbReference type="GO" id="GO:0006310">
    <property type="term" value="P:DNA recombination"/>
    <property type="evidence" value="ECO:0007669"/>
    <property type="project" value="UniProtKB-UniRule"/>
</dbReference>
<dbReference type="Proteomes" id="UP000052015">
    <property type="component" value="Unassembled WGS sequence"/>
</dbReference>
<dbReference type="InterPro" id="IPR012340">
    <property type="entry name" value="NA-bd_OB-fold"/>
</dbReference>
<dbReference type="InterPro" id="IPR042242">
    <property type="entry name" value="RecO_C"/>
</dbReference>
<dbReference type="GO" id="GO:0043590">
    <property type="term" value="C:bacterial nucleoid"/>
    <property type="evidence" value="ECO:0007669"/>
    <property type="project" value="TreeGrafter"/>
</dbReference>
<gene>
    <name evidence="7 9" type="primary">recO</name>
    <name evidence="9" type="ORF">ABG79_01628</name>
</gene>
<dbReference type="GO" id="GO:0006302">
    <property type="term" value="P:double-strand break repair"/>
    <property type="evidence" value="ECO:0007669"/>
    <property type="project" value="TreeGrafter"/>
</dbReference>
<name>A0A0R3K142_CALMK</name>
<evidence type="ECO:0000259" key="8">
    <source>
        <dbReference type="Pfam" id="PF11967"/>
    </source>
</evidence>
<dbReference type="STRING" id="908809.ABG79_01628"/>
<keyword evidence="10" id="KW-1185">Reference proteome</keyword>
<evidence type="ECO:0000256" key="3">
    <source>
        <dbReference type="ARBA" id="ARBA00022763"/>
    </source>
</evidence>
<sequence length="248" mass="28483">MSLGNVQGVVLKSINLGESDKIITIFTDKLGKIDVVAHGARKPKSQIASSTLPFCYCKFSIYKGKNLYTLSQSQIIESFQRIIMDLEKLSLGSYILEMIDVLNEKEAKNVYMLGLLLKSLYLLSDSDVDLELLKTTFEYKIVSLSGYQPSVLNCVKCKSNEELHFFSITDGGMVCDKCFVNKGMVYELNNSELDLLRTLRNIKLEDLRNINYNKLNLKRLDEIMEKYISYYTEREFKSLNLIKEIKRS</sequence>
<dbReference type="InterPro" id="IPR022572">
    <property type="entry name" value="DNA_rep/recomb_RecO_N"/>
</dbReference>
<dbReference type="SUPFAM" id="SSF57863">
    <property type="entry name" value="ArfGap/RecO-like zinc finger"/>
    <property type="match status" value="1"/>
</dbReference>
<feature type="domain" description="DNA replication/recombination mediator RecO N-terminal" evidence="8">
    <location>
        <begin position="1"/>
        <end position="79"/>
    </location>
</feature>
<dbReference type="PANTHER" id="PTHR33991:SF1">
    <property type="entry name" value="DNA REPAIR PROTEIN RECO"/>
    <property type="match status" value="1"/>
</dbReference>
<evidence type="ECO:0000256" key="5">
    <source>
        <dbReference type="ARBA" id="ARBA00023204"/>
    </source>
</evidence>
<keyword evidence="3 7" id="KW-0227">DNA damage</keyword>
<reference evidence="9 10" key="1">
    <citation type="submission" date="2015-09" db="EMBL/GenBank/DDBJ databases">
        <title>Draft genome sequence of a Caloramator mitchellensis, a moderate thermophile from the Great Artesian Basin of Australia.</title>
        <authorList>
            <person name="Patel B.K."/>
        </authorList>
    </citation>
    <scope>NUCLEOTIDE SEQUENCE [LARGE SCALE GENOMIC DNA]</scope>
    <source>
        <strain evidence="9 10">VF08</strain>
    </source>
</reference>
<evidence type="ECO:0000256" key="1">
    <source>
        <dbReference type="ARBA" id="ARBA00007452"/>
    </source>
</evidence>
<dbReference type="OrthoDB" id="9797083at2"/>
<evidence type="ECO:0000256" key="4">
    <source>
        <dbReference type="ARBA" id="ARBA00023172"/>
    </source>
</evidence>
<organism evidence="9 10">
    <name type="scientific">Caloramator mitchellensis</name>
    <dbReference type="NCBI Taxonomy" id="908809"/>
    <lineage>
        <taxon>Bacteria</taxon>
        <taxon>Bacillati</taxon>
        <taxon>Bacillota</taxon>
        <taxon>Clostridia</taxon>
        <taxon>Eubacteriales</taxon>
        <taxon>Clostridiaceae</taxon>
        <taxon>Caloramator</taxon>
    </lineage>
</organism>
<dbReference type="InterPro" id="IPR037278">
    <property type="entry name" value="ARFGAP/RecO"/>
</dbReference>
<proteinExistence type="inferred from homology"/>
<keyword evidence="5 7" id="KW-0234">DNA repair</keyword>
<dbReference type="PANTHER" id="PTHR33991">
    <property type="entry name" value="DNA REPAIR PROTEIN RECO"/>
    <property type="match status" value="1"/>
</dbReference>
<evidence type="ECO:0000256" key="7">
    <source>
        <dbReference type="HAMAP-Rule" id="MF_00201"/>
    </source>
</evidence>
<dbReference type="SUPFAM" id="SSF50249">
    <property type="entry name" value="Nucleic acid-binding proteins"/>
    <property type="match status" value="1"/>
</dbReference>
<dbReference type="AlphaFoldDB" id="A0A0R3K142"/>
<evidence type="ECO:0000313" key="10">
    <source>
        <dbReference type="Proteomes" id="UP000052015"/>
    </source>
</evidence>